<name>A0A438JGU6_VITVI</name>
<dbReference type="GO" id="GO:0004672">
    <property type="term" value="F:protein kinase activity"/>
    <property type="evidence" value="ECO:0007669"/>
    <property type="project" value="InterPro"/>
</dbReference>
<comment type="caution">
    <text evidence="2">The sequence shown here is derived from an EMBL/GenBank/DDBJ whole genome shotgun (WGS) entry which is preliminary data.</text>
</comment>
<keyword evidence="2" id="KW-0418">Kinase</keyword>
<feature type="domain" description="Protein kinase" evidence="1">
    <location>
        <begin position="1"/>
        <end position="122"/>
    </location>
</feature>
<dbReference type="PANTHER" id="PTHR46821:SF7">
    <property type="entry name" value="PROTEIN KINASE SUPERFAMILY PROTEIN"/>
    <property type="match status" value="1"/>
</dbReference>
<dbReference type="Gene3D" id="1.10.510.10">
    <property type="entry name" value="Transferase(Phosphotransferase) domain 1"/>
    <property type="match status" value="1"/>
</dbReference>
<dbReference type="Proteomes" id="UP000288805">
    <property type="component" value="Unassembled WGS sequence"/>
</dbReference>
<keyword evidence="2" id="KW-0675">Receptor</keyword>
<keyword evidence="2" id="KW-0808">Transferase</keyword>
<proteinExistence type="predicted"/>
<dbReference type="PROSITE" id="PS50011">
    <property type="entry name" value="PROTEIN_KINASE_DOM"/>
    <property type="match status" value="1"/>
</dbReference>
<sequence length="192" mass="21401">MRGTMCYVAPEYGGGGDISEKCDVYSFGVLLLVVIAGRRPLQVTASPMAEFQRANLISWARNLARAGKLINLVDQSIQSLDREQALLCIMVALICLQKSPARRPSMKEVVGMLSGDSEPPKLPFEFSPSPPSRFPFKSQKKVRHELGEIVYEHTVTLESKWIKALGIQILVILAWYLWSRGMENSGLITYGE</sequence>
<dbReference type="Pfam" id="PF00069">
    <property type="entry name" value="Pkinase"/>
    <property type="match status" value="1"/>
</dbReference>
<accession>A0A438JGU6</accession>
<dbReference type="EMBL" id="QGNW01000042">
    <property type="protein sequence ID" value="RVX08170.1"/>
    <property type="molecule type" value="Genomic_DNA"/>
</dbReference>
<evidence type="ECO:0000313" key="2">
    <source>
        <dbReference type="EMBL" id="RVX08170.1"/>
    </source>
</evidence>
<dbReference type="SUPFAM" id="SSF56112">
    <property type="entry name" value="Protein kinase-like (PK-like)"/>
    <property type="match status" value="1"/>
</dbReference>
<reference evidence="2 3" key="1">
    <citation type="journal article" date="2018" name="PLoS Genet.">
        <title>Population sequencing reveals clonal diversity and ancestral inbreeding in the grapevine cultivar Chardonnay.</title>
        <authorList>
            <person name="Roach M.J."/>
            <person name="Johnson D.L."/>
            <person name="Bohlmann J."/>
            <person name="van Vuuren H.J."/>
            <person name="Jones S.J."/>
            <person name="Pretorius I.S."/>
            <person name="Schmidt S.A."/>
            <person name="Borneman A.R."/>
        </authorList>
    </citation>
    <scope>NUCLEOTIDE SEQUENCE [LARGE SCALE GENOMIC DNA]</scope>
    <source>
        <strain evidence="3">cv. Chardonnay</strain>
        <tissue evidence="2">Leaf</tissue>
    </source>
</reference>
<dbReference type="GO" id="GO:0005524">
    <property type="term" value="F:ATP binding"/>
    <property type="evidence" value="ECO:0007669"/>
    <property type="project" value="InterPro"/>
</dbReference>
<dbReference type="AlphaFoldDB" id="A0A438JGU6"/>
<dbReference type="InterPro" id="IPR000719">
    <property type="entry name" value="Prot_kinase_dom"/>
</dbReference>
<dbReference type="InterPro" id="IPR011009">
    <property type="entry name" value="Kinase-like_dom_sf"/>
</dbReference>
<evidence type="ECO:0000313" key="3">
    <source>
        <dbReference type="Proteomes" id="UP000288805"/>
    </source>
</evidence>
<organism evidence="2 3">
    <name type="scientific">Vitis vinifera</name>
    <name type="common">Grape</name>
    <dbReference type="NCBI Taxonomy" id="29760"/>
    <lineage>
        <taxon>Eukaryota</taxon>
        <taxon>Viridiplantae</taxon>
        <taxon>Streptophyta</taxon>
        <taxon>Embryophyta</taxon>
        <taxon>Tracheophyta</taxon>
        <taxon>Spermatophyta</taxon>
        <taxon>Magnoliopsida</taxon>
        <taxon>eudicotyledons</taxon>
        <taxon>Gunneridae</taxon>
        <taxon>Pentapetalae</taxon>
        <taxon>rosids</taxon>
        <taxon>Vitales</taxon>
        <taxon>Vitaceae</taxon>
        <taxon>Viteae</taxon>
        <taxon>Vitis</taxon>
    </lineage>
</organism>
<dbReference type="PANTHER" id="PTHR46821">
    <property type="entry name" value="OS07G0586332 PROTEIN"/>
    <property type="match status" value="1"/>
</dbReference>
<dbReference type="InterPro" id="IPR044576">
    <property type="entry name" value="At4g25390-like"/>
</dbReference>
<gene>
    <name evidence="2" type="primary">VvCHDp000593_0</name>
    <name evidence="2" type="ORF">CK203_017706</name>
</gene>
<protein>
    <submittedName>
        <fullName evidence="2">Receptor-like serine/threonine-protein kinase</fullName>
    </submittedName>
</protein>
<evidence type="ECO:0000259" key="1">
    <source>
        <dbReference type="PROSITE" id="PS50011"/>
    </source>
</evidence>